<accession>A0A2T0RXY7</accession>
<dbReference type="EMBL" id="PVTD01000001">
    <property type="protein sequence ID" value="PRY26045.1"/>
    <property type="molecule type" value="Genomic_DNA"/>
</dbReference>
<sequence>MTTYREELFALYSVCSDAALERILSRHEVDHCYDVYIRLKLSFVKGVTLEQFKAMPAASRTVANTKGYTAYRAWLHSRITHGR</sequence>
<comment type="caution">
    <text evidence="1">The sequence shown here is derived from an EMBL/GenBank/DDBJ whole genome shotgun (WGS) entry which is preliminary data.</text>
</comment>
<proteinExistence type="predicted"/>
<protein>
    <submittedName>
        <fullName evidence="1">Uncharacterized protein</fullName>
    </submittedName>
</protein>
<evidence type="ECO:0000313" key="2">
    <source>
        <dbReference type="Proteomes" id="UP000239480"/>
    </source>
</evidence>
<evidence type="ECO:0000313" key="1">
    <source>
        <dbReference type="EMBL" id="PRY26045.1"/>
    </source>
</evidence>
<dbReference type="RefSeq" id="WP_106202854.1">
    <property type="nucleotide sequence ID" value="NZ_PVTD01000001.1"/>
</dbReference>
<keyword evidence="2" id="KW-1185">Reference proteome</keyword>
<dbReference type="Proteomes" id="UP000239480">
    <property type="component" value="Unassembled WGS sequence"/>
</dbReference>
<dbReference type="AlphaFoldDB" id="A0A2T0RXY7"/>
<organism evidence="1 2">
    <name type="scientific">Aliiruegeria haliotis</name>
    <dbReference type="NCBI Taxonomy" id="1280846"/>
    <lineage>
        <taxon>Bacteria</taxon>
        <taxon>Pseudomonadati</taxon>
        <taxon>Pseudomonadota</taxon>
        <taxon>Alphaproteobacteria</taxon>
        <taxon>Rhodobacterales</taxon>
        <taxon>Roseobacteraceae</taxon>
        <taxon>Aliiruegeria</taxon>
    </lineage>
</organism>
<dbReference type="OrthoDB" id="9931151at2"/>
<reference evidence="1 2" key="1">
    <citation type="submission" date="2018-03" db="EMBL/GenBank/DDBJ databases">
        <title>Genomic Encyclopedia of Archaeal and Bacterial Type Strains, Phase II (KMG-II): from individual species to whole genera.</title>
        <authorList>
            <person name="Goeker M."/>
        </authorList>
    </citation>
    <scope>NUCLEOTIDE SEQUENCE [LARGE SCALE GENOMIC DNA]</scope>
    <source>
        <strain evidence="1 2">DSM 29328</strain>
    </source>
</reference>
<name>A0A2T0RXY7_9RHOB</name>
<gene>
    <name evidence="1" type="ORF">CLV78_101138</name>
</gene>